<reference evidence="1 2" key="1">
    <citation type="journal article" date="2016" name="Nat. Commun.">
        <title>Thousands of microbial genomes shed light on interconnected biogeochemical processes in an aquifer system.</title>
        <authorList>
            <person name="Anantharaman K."/>
            <person name="Brown C.T."/>
            <person name="Hug L.A."/>
            <person name="Sharon I."/>
            <person name="Castelle C.J."/>
            <person name="Probst A.J."/>
            <person name="Thomas B.C."/>
            <person name="Singh A."/>
            <person name="Wilkins M.J."/>
            <person name="Karaoz U."/>
            <person name="Brodie E.L."/>
            <person name="Williams K.H."/>
            <person name="Hubbard S.S."/>
            <person name="Banfield J.F."/>
        </authorList>
    </citation>
    <scope>NUCLEOTIDE SEQUENCE [LARGE SCALE GENOMIC DNA]</scope>
</reference>
<comment type="caution">
    <text evidence="1">The sequence shown here is derived from an EMBL/GenBank/DDBJ whole genome shotgun (WGS) entry which is preliminary data.</text>
</comment>
<evidence type="ECO:0000313" key="2">
    <source>
        <dbReference type="Proteomes" id="UP000176778"/>
    </source>
</evidence>
<accession>A0A1F7X5G1</accession>
<evidence type="ECO:0000313" key="1">
    <source>
        <dbReference type="EMBL" id="OGM10330.1"/>
    </source>
</evidence>
<name>A0A1F7X5G1_9BACT</name>
<gene>
    <name evidence="1" type="ORF">A2Y68_02760</name>
</gene>
<proteinExistence type="predicted"/>
<organism evidence="1 2">
    <name type="scientific">Candidatus Woesebacteria bacterium RBG_13_46_13</name>
    <dbReference type="NCBI Taxonomy" id="1802479"/>
    <lineage>
        <taxon>Bacteria</taxon>
        <taxon>Candidatus Woeseibacteriota</taxon>
    </lineage>
</organism>
<dbReference type="Proteomes" id="UP000176778">
    <property type="component" value="Unassembled WGS sequence"/>
</dbReference>
<protein>
    <submittedName>
        <fullName evidence="1">Uncharacterized protein</fullName>
    </submittedName>
</protein>
<dbReference type="EMBL" id="MGFR01000001">
    <property type="protein sequence ID" value="OGM10330.1"/>
    <property type="molecule type" value="Genomic_DNA"/>
</dbReference>
<sequence length="191" mass="21670">MVEAKFRISPPERKNLEDKFFAMLFLPKFQEALTACAEKTTETGLETGFEVVSYPKEPFWIEDVRVGGVDGMAMSRVFKEIDGEGEQGYKFGEYFHFHFHPGSKDLAIPSPDDLKAFQDKVDQPQYMGVGSVDDDGKITIFVIKKPQYRLIGYDMQYYEEQVDGVGSYGELQELLQTISLTGFVVEVKTTS</sequence>
<dbReference type="AlphaFoldDB" id="A0A1F7X5G1"/>
<dbReference type="STRING" id="1802479.A2Y68_02760"/>